<comment type="caution">
    <text evidence="1">The sequence shown here is derived from an EMBL/GenBank/DDBJ whole genome shotgun (WGS) entry which is preliminary data.</text>
</comment>
<reference evidence="2" key="1">
    <citation type="journal article" date="2019" name="Int. J. Syst. Evol. Microbiol.">
        <title>The Global Catalogue of Microorganisms (GCM) 10K type strain sequencing project: providing services to taxonomists for standard genome sequencing and annotation.</title>
        <authorList>
            <consortium name="The Broad Institute Genomics Platform"/>
            <consortium name="The Broad Institute Genome Sequencing Center for Infectious Disease"/>
            <person name="Wu L."/>
            <person name="Ma J."/>
        </authorList>
    </citation>
    <scope>NUCLEOTIDE SEQUENCE [LARGE SCALE GENOMIC DNA]</scope>
    <source>
        <strain evidence="2">CCUG 62974</strain>
    </source>
</reference>
<protein>
    <submittedName>
        <fullName evidence="1">Uncharacterized protein</fullName>
    </submittedName>
</protein>
<evidence type="ECO:0000313" key="1">
    <source>
        <dbReference type="EMBL" id="MFD0891930.1"/>
    </source>
</evidence>
<sequence>VLIGADDSAAAGIVEQLRATGDVVTAALAQLDDPDPSLTATPDDTVQAPTAAEADALQADGPTVQMDPAQARDLVHAWLRRRHQSGRRTFTATDEELTVTRRATGFGRGWIYKVLTDLTNRGILTADKAGTTRTFTITDLSPLDGDSDDGYEHAA</sequence>
<name>A0ABW3E725_9ACTN</name>
<dbReference type="EMBL" id="JBHTHX010003607">
    <property type="protein sequence ID" value="MFD0891930.1"/>
    <property type="molecule type" value="Genomic_DNA"/>
</dbReference>
<gene>
    <name evidence="1" type="ORF">ACFQ08_45880</name>
</gene>
<dbReference type="Proteomes" id="UP001597024">
    <property type="component" value="Unassembled WGS sequence"/>
</dbReference>
<organism evidence="1 2">
    <name type="scientific">Streptosporangium algeriense</name>
    <dbReference type="NCBI Taxonomy" id="1682748"/>
    <lineage>
        <taxon>Bacteria</taxon>
        <taxon>Bacillati</taxon>
        <taxon>Actinomycetota</taxon>
        <taxon>Actinomycetes</taxon>
        <taxon>Streptosporangiales</taxon>
        <taxon>Streptosporangiaceae</taxon>
        <taxon>Streptosporangium</taxon>
    </lineage>
</organism>
<keyword evidence="2" id="KW-1185">Reference proteome</keyword>
<evidence type="ECO:0000313" key="2">
    <source>
        <dbReference type="Proteomes" id="UP001597024"/>
    </source>
</evidence>
<feature type="non-terminal residue" evidence="1">
    <location>
        <position position="1"/>
    </location>
</feature>
<proteinExistence type="predicted"/>
<accession>A0ABW3E725</accession>